<feature type="transmembrane region" description="Helical" evidence="7">
    <location>
        <begin position="346"/>
        <end position="366"/>
    </location>
</feature>
<keyword evidence="10" id="KW-1185">Reference proteome</keyword>
<feature type="transmembrane region" description="Helical" evidence="7">
    <location>
        <begin position="73"/>
        <end position="93"/>
    </location>
</feature>
<evidence type="ECO:0000313" key="9">
    <source>
        <dbReference type="EMBL" id="KAL2862719.1"/>
    </source>
</evidence>
<evidence type="ECO:0000256" key="2">
    <source>
        <dbReference type="ARBA" id="ARBA00022448"/>
    </source>
</evidence>
<dbReference type="Gene3D" id="1.20.1250.20">
    <property type="entry name" value="MFS general substrate transporter like domains"/>
    <property type="match status" value="1"/>
</dbReference>
<feature type="transmembrane region" description="Helical" evidence="7">
    <location>
        <begin position="319"/>
        <end position="340"/>
    </location>
</feature>
<feature type="transmembrane region" description="Helical" evidence="7">
    <location>
        <begin position="273"/>
        <end position="298"/>
    </location>
</feature>
<dbReference type="Proteomes" id="UP001610432">
    <property type="component" value="Unassembled WGS sequence"/>
</dbReference>
<dbReference type="InterPro" id="IPR050930">
    <property type="entry name" value="MFS_Vesicular_Transporter"/>
</dbReference>
<evidence type="ECO:0000256" key="1">
    <source>
        <dbReference type="ARBA" id="ARBA00004141"/>
    </source>
</evidence>
<feature type="region of interest" description="Disordered" evidence="6">
    <location>
        <begin position="106"/>
        <end position="152"/>
    </location>
</feature>
<dbReference type="EMBL" id="JBFXLQ010000062">
    <property type="protein sequence ID" value="KAL2862719.1"/>
    <property type="molecule type" value="Genomic_DNA"/>
</dbReference>
<name>A0ABR4LDV3_9EURO</name>
<dbReference type="Pfam" id="PF07690">
    <property type="entry name" value="MFS_1"/>
    <property type="match status" value="1"/>
</dbReference>
<feature type="transmembrane region" description="Helical" evidence="7">
    <location>
        <begin position="169"/>
        <end position="192"/>
    </location>
</feature>
<evidence type="ECO:0000259" key="8">
    <source>
        <dbReference type="PROSITE" id="PS50850"/>
    </source>
</evidence>
<dbReference type="Gene3D" id="1.20.1720.10">
    <property type="entry name" value="Multidrug resistance protein D"/>
    <property type="match status" value="1"/>
</dbReference>
<evidence type="ECO:0000256" key="7">
    <source>
        <dbReference type="SAM" id="Phobius"/>
    </source>
</evidence>
<dbReference type="PANTHER" id="PTHR23506">
    <property type="entry name" value="GH10249P"/>
    <property type="match status" value="1"/>
</dbReference>
<dbReference type="InterPro" id="IPR020846">
    <property type="entry name" value="MFS_dom"/>
</dbReference>
<comment type="subcellular location">
    <subcellularLocation>
        <location evidence="1">Membrane</location>
        <topology evidence="1">Multi-pass membrane protein</topology>
    </subcellularLocation>
</comment>
<sequence length="378" mass="40332">MFWFAHTVTALVIARTLQGLSAAVVWTVGLALIVDTVGKDQVGTAMGIVSMAMTVGTVSGPFIGGIVLSKAGYHAVFSIAIALIALDIALRLVMIERKSASKWIEDQRTAPPETERLIRPAAQGSSPYETAANPEEPERETTQSNGKPAVDDCFTEHAHNKKKRPVPGIVRLMCSGALLVILAAAVVQAIAYASFDTVLPLYVMATFNMGPMGIGLCFIPLFAPSFFSTLIGTAVDRYGGRKITFLGFIFDLPTFLLLRLVTRDTTQDLIILYILLFFAGFAAALKTVALMVEVSQVVEEKEKECPGIFGKQGGTAQAYGLFNVAWSGGQVLGPLAAGFLVNWRGWATMVSVFAFVSGGVAIILVITSKGMLRFGGGQ</sequence>
<accession>A0ABR4LDV3</accession>
<keyword evidence="5 7" id="KW-0472">Membrane</keyword>
<evidence type="ECO:0000256" key="5">
    <source>
        <dbReference type="ARBA" id="ARBA00023136"/>
    </source>
</evidence>
<dbReference type="RefSeq" id="XP_070881698.1">
    <property type="nucleotide sequence ID" value="XM_071026790.1"/>
</dbReference>
<dbReference type="InterPro" id="IPR036259">
    <property type="entry name" value="MFS_trans_sf"/>
</dbReference>
<dbReference type="CDD" id="cd17325">
    <property type="entry name" value="MFS_MdtG_SLC18_like"/>
    <property type="match status" value="1"/>
</dbReference>
<organism evidence="9 10">
    <name type="scientific">Aspergillus lucknowensis</name>
    <dbReference type="NCBI Taxonomy" id="176173"/>
    <lineage>
        <taxon>Eukaryota</taxon>
        <taxon>Fungi</taxon>
        <taxon>Dikarya</taxon>
        <taxon>Ascomycota</taxon>
        <taxon>Pezizomycotina</taxon>
        <taxon>Eurotiomycetes</taxon>
        <taxon>Eurotiomycetidae</taxon>
        <taxon>Eurotiales</taxon>
        <taxon>Aspergillaceae</taxon>
        <taxon>Aspergillus</taxon>
        <taxon>Aspergillus subgen. Nidulantes</taxon>
    </lineage>
</organism>
<protein>
    <submittedName>
        <fullName evidence="9">MFS general substrate transporter</fullName>
    </submittedName>
</protein>
<dbReference type="PANTHER" id="PTHR23506:SF23">
    <property type="entry name" value="GH10249P"/>
    <property type="match status" value="1"/>
</dbReference>
<keyword evidence="3 7" id="KW-0812">Transmembrane</keyword>
<feature type="transmembrane region" description="Helical" evidence="7">
    <location>
        <begin position="212"/>
        <end position="231"/>
    </location>
</feature>
<feature type="transmembrane region" description="Helical" evidence="7">
    <location>
        <begin position="12"/>
        <end position="34"/>
    </location>
</feature>
<evidence type="ECO:0000256" key="3">
    <source>
        <dbReference type="ARBA" id="ARBA00022692"/>
    </source>
</evidence>
<feature type="transmembrane region" description="Helical" evidence="7">
    <location>
        <begin position="243"/>
        <end position="261"/>
    </location>
</feature>
<feature type="compositionally biased region" description="Basic and acidic residues" evidence="6">
    <location>
        <begin position="106"/>
        <end position="118"/>
    </location>
</feature>
<keyword evidence="2" id="KW-0813">Transport</keyword>
<keyword evidence="4 7" id="KW-1133">Transmembrane helix</keyword>
<evidence type="ECO:0000256" key="6">
    <source>
        <dbReference type="SAM" id="MobiDB-lite"/>
    </source>
</evidence>
<feature type="domain" description="Major facilitator superfamily (MFS) profile" evidence="8">
    <location>
        <begin position="1"/>
        <end position="371"/>
    </location>
</feature>
<dbReference type="InterPro" id="IPR011701">
    <property type="entry name" value="MFS"/>
</dbReference>
<proteinExistence type="predicted"/>
<gene>
    <name evidence="9" type="ORF">BJX67DRAFT_290398</name>
</gene>
<dbReference type="SUPFAM" id="SSF103473">
    <property type="entry name" value="MFS general substrate transporter"/>
    <property type="match status" value="1"/>
</dbReference>
<comment type="caution">
    <text evidence="9">The sequence shown here is derived from an EMBL/GenBank/DDBJ whole genome shotgun (WGS) entry which is preliminary data.</text>
</comment>
<evidence type="ECO:0000313" key="10">
    <source>
        <dbReference type="Proteomes" id="UP001610432"/>
    </source>
</evidence>
<reference evidence="9 10" key="1">
    <citation type="submission" date="2024-07" db="EMBL/GenBank/DDBJ databases">
        <title>Section-level genome sequencing and comparative genomics of Aspergillus sections Usti and Cavernicolus.</title>
        <authorList>
            <consortium name="Lawrence Berkeley National Laboratory"/>
            <person name="Nybo J.L."/>
            <person name="Vesth T.C."/>
            <person name="Theobald S."/>
            <person name="Frisvad J.C."/>
            <person name="Larsen T.O."/>
            <person name="Kjaerboelling I."/>
            <person name="Rothschild-Mancinelli K."/>
            <person name="Lyhne E.K."/>
            <person name="Kogle M.E."/>
            <person name="Barry K."/>
            <person name="Clum A."/>
            <person name="Na H."/>
            <person name="Ledsgaard L."/>
            <person name="Lin J."/>
            <person name="Lipzen A."/>
            <person name="Kuo A."/>
            <person name="Riley R."/>
            <person name="Mondo S."/>
            <person name="Labutti K."/>
            <person name="Haridas S."/>
            <person name="Pangalinan J."/>
            <person name="Salamov A.A."/>
            <person name="Simmons B.A."/>
            <person name="Magnuson J.K."/>
            <person name="Chen J."/>
            <person name="Drula E."/>
            <person name="Henrissat B."/>
            <person name="Wiebenga A."/>
            <person name="Lubbers R.J."/>
            <person name="Gomes A.C."/>
            <person name="Macurrencykelacurrency M.R."/>
            <person name="Stajich J."/>
            <person name="Grigoriev I.V."/>
            <person name="Mortensen U.H."/>
            <person name="De Vries R.P."/>
            <person name="Baker S.E."/>
            <person name="Andersen M.R."/>
        </authorList>
    </citation>
    <scope>NUCLEOTIDE SEQUENCE [LARGE SCALE GENOMIC DNA]</scope>
    <source>
        <strain evidence="9 10">CBS 449.75</strain>
    </source>
</reference>
<dbReference type="PROSITE" id="PS50850">
    <property type="entry name" value="MFS"/>
    <property type="match status" value="1"/>
</dbReference>
<feature type="transmembrane region" description="Helical" evidence="7">
    <location>
        <begin position="46"/>
        <end position="67"/>
    </location>
</feature>
<evidence type="ECO:0000256" key="4">
    <source>
        <dbReference type="ARBA" id="ARBA00022989"/>
    </source>
</evidence>
<dbReference type="GeneID" id="98141862"/>